<evidence type="ECO:0000256" key="2">
    <source>
        <dbReference type="ARBA" id="ARBA00022840"/>
    </source>
</evidence>
<reference evidence="4" key="1">
    <citation type="submission" date="2019-01" db="EMBL/GenBank/DDBJ databases">
        <authorList>
            <consortium name="Pathogen Informatics"/>
        </authorList>
    </citation>
    <scope>NUCLEOTIDE SEQUENCE [LARGE SCALE GENOMIC DNA]</scope>
    <source>
        <strain evidence="4">NCTC10113</strain>
    </source>
</reference>
<geneLocation type="plasmid" evidence="4">
    <name>2</name>
</geneLocation>
<dbReference type="PROSITE" id="PS50893">
    <property type="entry name" value="ABC_TRANSPORTER_2"/>
    <property type="match status" value="2"/>
</dbReference>
<dbReference type="InterPro" id="IPR051309">
    <property type="entry name" value="ABCF_ATPase"/>
</dbReference>
<dbReference type="InterPro" id="IPR003593">
    <property type="entry name" value="AAA+_ATPase"/>
</dbReference>
<dbReference type="GO" id="GO:0016887">
    <property type="term" value="F:ATP hydrolysis activity"/>
    <property type="evidence" value="ECO:0007669"/>
    <property type="project" value="InterPro"/>
</dbReference>
<dbReference type="EMBL" id="LR214939">
    <property type="protein sequence ID" value="VEU56365.1"/>
    <property type="molecule type" value="Genomic_DNA"/>
</dbReference>
<evidence type="ECO:0000313" key="4">
    <source>
        <dbReference type="EMBL" id="VEU56365.1"/>
    </source>
</evidence>
<accession>A0A448ZYZ2</accession>
<dbReference type="RefSeq" id="WP_024544262.1">
    <property type="nucleotide sequence ID" value="NZ_LR214938.2"/>
</dbReference>
<dbReference type="Pfam" id="PF12848">
    <property type="entry name" value="ABC_tran_Xtn"/>
    <property type="match status" value="1"/>
</dbReference>
<evidence type="ECO:0000259" key="3">
    <source>
        <dbReference type="PROSITE" id="PS50893"/>
    </source>
</evidence>
<dbReference type="PANTHER" id="PTHR42855:SF2">
    <property type="entry name" value="DRUG RESISTANCE ABC TRANSPORTER,ATP-BINDING PROTEIN"/>
    <property type="match status" value="1"/>
</dbReference>
<dbReference type="InterPro" id="IPR027417">
    <property type="entry name" value="P-loop_NTPase"/>
</dbReference>
<gene>
    <name evidence="4" type="primary">yheS_2</name>
    <name evidence="4" type="ORF">NCTC10113_01269</name>
</gene>
<keyword evidence="2" id="KW-0067">ATP-binding</keyword>
<dbReference type="Pfam" id="PF00005">
    <property type="entry name" value="ABC_tran"/>
    <property type="match status" value="2"/>
</dbReference>
<dbReference type="InterPro" id="IPR032781">
    <property type="entry name" value="ABC_tran_Xtn"/>
</dbReference>
<dbReference type="GO" id="GO:0005524">
    <property type="term" value="F:ATP binding"/>
    <property type="evidence" value="ECO:0007669"/>
    <property type="project" value="UniProtKB-KW"/>
</dbReference>
<dbReference type="AlphaFoldDB" id="A0A448ZYZ2"/>
<dbReference type="PANTHER" id="PTHR42855">
    <property type="entry name" value="ABC TRANSPORTER ATP-BINDING SUBUNIT"/>
    <property type="match status" value="1"/>
</dbReference>
<feature type="domain" description="ABC transporter" evidence="3">
    <location>
        <begin position="320"/>
        <end position="534"/>
    </location>
</feature>
<dbReference type="CDD" id="cd03221">
    <property type="entry name" value="ABCF_EF-3"/>
    <property type="match status" value="2"/>
</dbReference>
<sequence length="537" mass="61265">MLEVSNLSKIFPDKKLFTNVSLKFLPGNVYGIIGANGVGKSTFLKILADEVEASEGEIIKDKNSRMSVLSQNQNEFDDFNVTETVIMGNKELYELGLAKNAIYENPEATLEDYEKASLMEQKYGEMGGWNAENDAQNLLSNLGIAKSKWNLKMKQLKANEKVKVLLAKALFGNPDILIMDEPTNRLDLKTIKWLENFLIDYGHIVIVVSHDSDFLDEICTHIIDIDYSEAKLFVGNYSFWKSTSALLIEMQQKLNLKKEEQAAKLKEFIARFSANASKSKQATSRKKLLEKIEITDLKPSSRKYPYIKFDLNRLPGKQVLSVENLTYKNNEGETLFENVSFVLKPGDKMVVIGDDDIAKTRFLEIIAGKIKPTSGTVTWGITIKPNYFPNNNLEYFKNDETILEWISKWTLNNTTQETKDNSDSRMRSFLGRMLFSNDSVFKKIQVTSGGEKVRLMFSKLMLEESNFLIFDQPLDHLDSESIDSLISAIKDYKSSCIFTTYNRAMIKECANVILEIKPKESFLFYGELEDYEKAMGY</sequence>
<keyword evidence="4" id="KW-0614">Plasmid</keyword>
<keyword evidence="1" id="KW-0547">Nucleotide-binding</keyword>
<dbReference type="SUPFAM" id="SSF52540">
    <property type="entry name" value="P-loop containing nucleoside triphosphate hydrolases"/>
    <property type="match status" value="2"/>
</dbReference>
<evidence type="ECO:0000256" key="1">
    <source>
        <dbReference type="ARBA" id="ARBA00022741"/>
    </source>
</evidence>
<dbReference type="Gene3D" id="3.40.50.300">
    <property type="entry name" value="P-loop containing nucleotide triphosphate hydrolases"/>
    <property type="match status" value="2"/>
</dbReference>
<protein>
    <submittedName>
        <fullName evidence="4">ABC transporter ATPase</fullName>
    </submittedName>
</protein>
<dbReference type="FunFam" id="3.40.50.300:FF:000011">
    <property type="entry name" value="Putative ABC transporter ATP-binding component"/>
    <property type="match status" value="1"/>
</dbReference>
<feature type="domain" description="ABC transporter" evidence="3">
    <location>
        <begin position="2"/>
        <end position="252"/>
    </location>
</feature>
<dbReference type="SMART" id="SM00382">
    <property type="entry name" value="AAA"/>
    <property type="match status" value="2"/>
</dbReference>
<proteinExistence type="predicted"/>
<dbReference type="InterPro" id="IPR003439">
    <property type="entry name" value="ABC_transporter-like_ATP-bd"/>
</dbReference>
<organism evidence="4">
    <name type="scientific">Metamycoplasma salivarium</name>
    <name type="common">Mycoplasma salivarium</name>
    <dbReference type="NCBI Taxonomy" id="2124"/>
    <lineage>
        <taxon>Bacteria</taxon>
        <taxon>Bacillati</taxon>
        <taxon>Mycoplasmatota</taxon>
        <taxon>Mycoplasmoidales</taxon>
        <taxon>Metamycoplasmataceae</taxon>
        <taxon>Metamycoplasma</taxon>
    </lineage>
</organism>
<name>A0A448ZYZ2_METSV</name>